<dbReference type="Proteomes" id="UP000184364">
    <property type="component" value="Unassembled WGS sequence"/>
</dbReference>
<keyword evidence="1" id="KW-0472">Membrane</keyword>
<name>A0A1M6V4M3_9FLAO</name>
<sequence>MNSLFKIKKYITENFFIIILILLMSLFIFGFIYEKMWINKMLERPKYTVAIATTDWHQKNNNGVGTDYSYNLNSKVYNGTTNFSYKKGDRFLIIYDSVKPKNAKVLDLYPIYDDYVGLKIPKNGWKYREVPFDIDSNQIKKYLKD</sequence>
<proteinExistence type="predicted"/>
<dbReference type="AlphaFoldDB" id="A0A1M6V4M3"/>
<accession>A0A1M6V4M3</accession>
<protein>
    <recommendedName>
        <fullName evidence="4">DUF3592 domain-containing protein</fullName>
    </recommendedName>
</protein>
<evidence type="ECO:0000256" key="1">
    <source>
        <dbReference type="SAM" id="Phobius"/>
    </source>
</evidence>
<evidence type="ECO:0008006" key="4">
    <source>
        <dbReference type="Google" id="ProtNLM"/>
    </source>
</evidence>
<keyword evidence="1" id="KW-0812">Transmembrane</keyword>
<dbReference type="STRING" id="1302687.SAMN05444267_1007139"/>
<reference evidence="3" key="1">
    <citation type="submission" date="2016-11" db="EMBL/GenBank/DDBJ databases">
        <authorList>
            <person name="Varghese N."/>
            <person name="Submissions S."/>
        </authorList>
    </citation>
    <scope>NUCLEOTIDE SEQUENCE [LARGE SCALE GENOMIC DNA]</scope>
    <source>
        <strain evidence="3">DSM 26899</strain>
    </source>
</reference>
<evidence type="ECO:0000313" key="3">
    <source>
        <dbReference type="Proteomes" id="UP000184364"/>
    </source>
</evidence>
<keyword evidence="3" id="KW-1185">Reference proteome</keyword>
<keyword evidence="1" id="KW-1133">Transmembrane helix</keyword>
<evidence type="ECO:0000313" key="2">
    <source>
        <dbReference type="EMBL" id="SHK76459.1"/>
    </source>
</evidence>
<feature type="transmembrane region" description="Helical" evidence="1">
    <location>
        <begin position="15"/>
        <end position="33"/>
    </location>
</feature>
<dbReference type="EMBL" id="FRAV01000007">
    <property type="protein sequence ID" value="SHK76459.1"/>
    <property type="molecule type" value="Genomic_DNA"/>
</dbReference>
<organism evidence="2 3">
    <name type="scientific">Chryseobacterium polytrichastri</name>
    <dbReference type="NCBI Taxonomy" id="1302687"/>
    <lineage>
        <taxon>Bacteria</taxon>
        <taxon>Pseudomonadati</taxon>
        <taxon>Bacteroidota</taxon>
        <taxon>Flavobacteriia</taxon>
        <taxon>Flavobacteriales</taxon>
        <taxon>Weeksellaceae</taxon>
        <taxon>Chryseobacterium group</taxon>
        <taxon>Chryseobacterium</taxon>
    </lineage>
</organism>
<gene>
    <name evidence="2" type="ORF">SAMN05444267_1007139</name>
</gene>